<dbReference type="RefSeq" id="WP_235295024.1">
    <property type="nucleotide sequence ID" value="NZ_BSOH01000031.1"/>
</dbReference>
<protein>
    <submittedName>
        <fullName evidence="1">Uncharacterized protein</fullName>
    </submittedName>
</protein>
<organism evidence="1 2">
    <name type="scientific">Portibacter lacus</name>
    <dbReference type="NCBI Taxonomy" id="1099794"/>
    <lineage>
        <taxon>Bacteria</taxon>
        <taxon>Pseudomonadati</taxon>
        <taxon>Bacteroidota</taxon>
        <taxon>Saprospiria</taxon>
        <taxon>Saprospirales</taxon>
        <taxon>Haliscomenobacteraceae</taxon>
        <taxon>Portibacter</taxon>
    </lineage>
</organism>
<evidence type="ECO:0000313" key="1">
    <source>
        <dbReference type="EMBL" id="GLR19621.1"/>
    </source>
</evidence>
<accession>A0AA37SRL6</accession>
<dbReference type="EMBL" id="BSOH01000031">
    <property type="protein sequence ID" value="GLR19621.1"/>
    <property type="molecule type" value="Genomic_DNA"/>
</dbReference>
<sequence length="212" mass="24798">MIYYFKTEKQLDRREHNLESGILFALISVQNRTNLESRLLHKIGFLILIICSMSFHYKVEKKKRSIICAEYTEKYVDKITGIKRYIAKEKIKLLDYKNKNTFDLIWFKTKGEYTLAFKAKKAMCLDQDVAVSFHLLQGKVVTCTSSHIENCESLMTVNFLETTEALNKLDLISTSEVVGISFENRSKEYKLKLARKHAEQFQETLDCLKTKK</sequence>
<keyword evidence="2" id="KW-1185">Reference proteome</keyword>
<reference evidence="1" key="2">
    <citation type="submission" date="2023-01" db="EMBL/GenBank/DDBJ databases">
        <title>Draft genome sequence of Portibacter lacus strain NBRC 108769.</title>
        <authorList>
            <person name="Sun Q."/>
            <person name="Mori K."/>
        </authorList>
    </citation>
    <scope>NUCLEOTIDE SEQUENCE</scope>
    <source>
        <strain evidence="1">NBRC 108769</strain>
    </source>
</reference>
<reference evidence="1" key="1">
    <citation type="journal article" date="2014" name="Int. J. Syst. Evol. Microbiol.">
        <title>Complete genome sequence of Corynebacterium casei LMG S-19264T (=DSM 44701T), isolated from a smear-ripened cheese.</title>
        <authorList>
            <consortium name="US DOE Joint Genome Institute (JGI-PGF)"/>
            <person name="Walter F."/>
            <person name="Albersmeier A."/>
            <person name="Kalinowski J."/>
            <person name="Ruckert C."/>
        </authorList>
    </citation>
    <scope>NUCLEOTIDE SEQUENCE</scope>
    <source>
        <strain evidence="1">NBRC 108769</strain>
    </source>
</reference>
<name>A0AA37SRL6_9BACT</name>
<gene>
    <name evidence="1" type="ORF">GCM10007940_42370</name>
</gene>
<proteinExistence type="predicted"/>
<dbReference type="AlphaFoldDB" id="A0AA37SRL6"/>
<dbReference type="Proteomes" id="UP001156666">
    <property type="component" value="Unassembled WGS sequence"/>
</dbReference>
<evidence type="ECO:0000313" key="2">
    <source>
        <dbReference type="Proteomes" id="UP001156666"/>
    </source>
</evidence>
<comment type="caution">
    <text evidence="1">The sequence shown here is derived from an EMBL/GenBank/DDBJ whole genome shotgun (WGS) entry which is preliminary data.</text>
</comment>